<evidence type="ECO:0000313" key="2">
    <source>
        <dbReference type="Proteomes" id="UP001458880"/>
    </source>
</evidence>
<dbReference type="Proteomes" id="UP001458880">
    <property type="component" value="Unassembled WGS sequence"/>
</dbReference>
<comment type="caution">
    <text evidence="1">The sequence shown here is derived from an EMBL/GenBank/DDBJ whole genome shotgun (WGS) entry which is preliminary data.</text>
</comment>
<dbReference type="EMBL" id="JASPKY010000114">
    <property type="protein sequence ID" value="KAK9736438.1"/>
    <property type="molecule type" value="Genomic_DNA"/>
</dbReference>
<sequence length="345" mass="39497">MHIFMKHASEVQQNKQPSARSINKNIVLDLPESHTIHETPNKTIQDTVLTSESRENITSEAFSTRLHTYVLQFVSKLYTHYSLSRNIIQMLIDDITVILKDISSLLDAKLSFINGDDIATNITDFQNMLALLQKPFQKLDSEYLRFKYYEESGSLIKPVTFVVGEQCVGVDTNDGAILDVKKCTASFIPPSLTLQKFLELPNVYDKIVEYVESLNNKDIICNIVQSQLWKYILVEYPNKMVLPLCFYYDDFEINNPLGTHAGISKLGAVYFSIACLPPQYISQLDNIFLVQLHLATHHNKFGNASVFKLLLQDLKLLENEGTTITTKQGNKKMVMLQYLNYFYKI</sequence>
<gene>
    <name evidence="1" type="ORF">QE152_g12518</name>
</gene>
<accession>A0AAW1LRW2</accession>
<dbReference type="AlphaFoldDB" id="A0AAW1LRW2"/>
<protein>
    <submittedName>
        <fullName evidence="1">Uncharacterized protein</fullName>
    </submittedName>
</protein>
<proteinExistence type="predicted"/>
<name>A0AAW1LRW2_POPJA</name>
<evidence type="ECO:0000313" key="1">
    <source>
        <dbReference type="EMBL" id="KAK9736438.1"/>
    </source>
</evidence>
<reference evidence="1 2" key="1">
    <citation type="journal article" date="2024" name="BMC Genomics">
        <title>De novo assembly and annotation of Popillia japonica's genome with initial clues to its potential as an invasive pest.</title>
        <authorList>
            <person name="Cucini C."/>
            <person name="Boschi S."/>
            <person name="Funari R."/>
            <person name="Cardaioli E."/>
            <person name="Iannotti N."/>
            <person name="Marturano G."/>
            <person name="Paoli F."/>
            <person name="Bruttini M."/>
            <person name="Carapelli A."/>
            <person name="Frati F."/>
            <person name="Nardi F."/>
        </authorList>
    </citation>
    <scope>NUCLEOTIDE SEQUENCE [LARGE SCALE GENOMIC DNA]</scope>
    <source>
        <strain evidence="1">DMR45628</strain>
    </source>
</reference>
<organism evidence="1 2">
    <name type="scientific">Popillia japonica</name>
    <name type="common">Japanese beetle</name>
    <dbReference type="NCBI Taxonomy" id="7064"/>
    <lineage>
        <taxon>Eukaryota</taxon>
        <taxon>Metazoa</taxon>
        <taxon>Ecdysozoa</taxon>
        <taxon>Arthropoda</taxon>
        <taxon>Hexapoda</taxon>
        <taxon>Insecta</taxon>
        <taxon>Pterygota</taxon>
        <taxon>Neoptera</taxon>
        <taxon>Endopterygota</taxon>
        <taxon>Coleoptera</taxon>
        <taxon>Polyphaga</taxon>
        <taxon>Scarabaeiformia</taxon>
        <taxon>Scarabaeidae</taxon>
        <taxon>Rutelinae</taxon>
        <taxon>Popillia</taxon>
    </lineage>
</organism>
<keyword evidence="2" id="KW-1185">Reference proteome</keyword>